<dbReference type="HOGENOM" id="CLU_015263_5_3_2"/>
<dbReference type="PANTHER" id="PTHR43427:SF6">
    <property type="entry name" value="CHLORIDE CHANNEL PROTEIN CLC-E"/>
    <property type="match status" value="1"/>
</dbReference>
<feature type="transmembrane region" description="Helical" evidence="10">
    <location>
        <begin position="431"/>
        <end position="448"/>
    </location>
</feature>
<evidence type="ECO:0000256" key="1">
    <source>
        <dbReference type="ARBA" id="ARBA00004141"/>
    </source>
</evidence>
<keyword evidence="12" id="KW-1185">Reference proteome</keyword>
<proteinExistence type="predicted"/>
<keyword evidence="3 10" id="KW-0812">Transmembrane</keyword>
<keyword evidence="5" id="KW-0406">Ion transport</keyword>
<evidence type="ECO:0000256" key="7">
    <source>
        <dbReference type="ARBA" id="ARBA00023173"/>
    </source>
</evidence>
<dbReference type="PANTHER" id="PTHR43427">
    <property type="entry name" value="CHLORIDE CHANNEL PROTEIN CLC-E"/>
    <property type="match status" value="1"/>
</dbReference>
<organism evidence="11 12">
    <name type="scientific">Vulcanisaeta moutnovskia (strain 768-28)</name>
    <dbReference type="NCBI Taxonomy" id="985053"/>
    <lineage>
        <taxon>Archaea</taxon>
        <taxon>Thermoproteota</taxon>
        <taxon>Thermoprotei</taxon>
        <taxon>Thermoproteales</taxon>
        <taxon>Thermoproteaceae</taxon>
        <taxon>Vulcanisaeta</taxon>
    </lineage>
</organism>
<dbReference type="Gene3D" id="1.10.3080.10">
    <property type="entry name" value="Clc chloride channel"/>
    <property type="match status" value="1"/>
</dbReference>
<dbReference type="InterPro" id="IPR001807">
    <property type="entry name" value="ClC"/>
</dbReference>
<evidence type="ECO:0000256" key="9">
    <source>
        <dbReference type="ARBA" id="ARBA00023303"/>
    </source>
</evidence>
<feature type="transmembrane region" description="Helical" evidence="10">
    <location>
        <begin position="216"/>
        <end position="241"/>
    </location>
</feature>
<feature type="transmembrane region" description="Helical" evidence="10">
    <location>
        <begin position="362"/>
        <end position="381"/>
    </location>
</feature>
<evidence type="ECO:0000256" key="3">
    <source>
        <dbReference type="ARBA" id="ARBA00022692"/>
    </source>
</evidence>
<evidence type="ECO:0000313" key="11">
    <source>
        <dbReference type="EMBL" id="ADY01664.1"/>
    </source>
</evidence>
<reference evidence="11 12" key="1">
    <citation type="journal article" date="2011" name="J. Bacteriol.">
        <title>Complete genome sequence of 'Vulcanisaeta moutnovskia' strain 768-28, a novel member of the hyperthermophilic crenarchaeal genus vulcanisaeta.</title>
        <authorList>
            <person name="Gumerov V.M."/>
            <person name="Mardanov A.V."/>
            <person name="Beletsky A.V."/>
            <person name="Prokofeva M.I."/>
            <person name="Bonch-Osmolovskaya E.A."/>
            <person name="Ravin N.V."/>
            <person name="Skryabin K.G."/>
        </authorList>
    </citation>
    <scope>NUCLEOTIDE SEQUENCE [LARGE SCALE GENOMIC DNA]</scope>
    <source>
        <strain evidence="11 12">768-28</strain>
    </source>
</reference>
<dbReference type="GO" id="GO:0034707">
    <property type="term" value="C:chloride channel complex"/>
    <property type="evidence" value="ECO:0007669"/>
    <property type="project" value="UniProtKB-KW"/>
</dbReference>
<dbReference type="eggNOG" id="arCOG02569">
    <property type="taxonomic scope" value="Archaea"/>
</dbReference>
<feature type="transmembrane region" description="Helical" evidence="10">
    <location>
        <begin position="291"/>
        <end position="310"/>
    </location>
</feature>
<evidence type="ECO:0000256" key="8">
    <source>
        <dbReference type="ARBA" id="ARBA00023214"/>
    </source>
</evidence>
<dbReference type="EMBL" id="CP002529">
    <property type="protein sequence ID" value="ADY01664.1"/>
    <property type="molecule type" value="Genomic_DNA"/>
</dbReference>
<dbReference type="SUPFAM" id="SSF81340">
    <property type="entry name" value="Clc chloride channel"/>
    <property type="match status" value="1"/>
</dbReference>
<dbReference type="Pfam" id="PF00654">
    <property type="entry name" value="Voltage_CLC"/>
    <property type="match status" value="1"/>
</dbReference>
<comment type="subcellular location">
    <subcellularLocation>
        <location evidence="1">Membrane</location>
        <topology evidence="1">Multi-pass membrane protein</topology>
    </subcellularLocation>
</comment>
<dbReference type="Proteomes" id="UP000007485">
    <property type="component" value="Chromosome"/>
</dbReference>
<dbReference type="GO" id="GO:0005254">
    <property type="term" value="F:chloride channel activity"/>
    <property type="evidence" value="ECO:0007669"/>
    <property type="project" value="UniProtKB-KW"/>
</dbReference>
<evidence type="ECO:0000256" key="6">
    <source>
        <dbReference type="ARBA" id="ARBA00023136"/>
    </source>
</evidence>
<feature type="transmembrane region" description="Helical" evidence="10">
    <location>
        <begin position="253"/>
        <end position="271"/>
    </location>
</feature>
<dbReference type="InterPro" id="IPR014743">
    <property type="entry name" value="Cl-channel_core"/>
</dbReference>
<evidence type="ECO:0000256" key="2">
    <source>
        <dbReference type="ARBA" id="ARBA00022448"/>
    </source>
</evidence>
<dbReference type="STRING" id="985053.VMUT_1459"/>
<evidence type="ECO:0000256" key="4">
    <source>
        <dbReference type="ARBA" id="ARBA00022989"/>
    </source>
</evidence>
<sequence>MSNAFKVFVIFMSVMDVARQPYTVKWLILGILIGSAAGASALTFYLMLRLTTYIFLNLLVGYEQPEPIGLGGSLMYAPRIERPWLIPVSTVIGAVIVAYLAREFRESRAGLDAIIEAYHGRRRPFSNPVLHGFINVVLSTITIGSGGSAGPEAPTGNFGGSLSHFIAKRLGLDEEDKALAMIVGMGAALGAIFKAPIGGALLAAELPYRRDLEVRALYPALVASLVAYAIFCLVTGFKPYLGRVMMSTPTASIPLYVVLGFVDGAVAIIYIESLDGVRRLFSGLGVNDVVRTAIGGLIIGLIGLATPQVLGASEGWMDLAIYARLSAFSSQVIPLIILLALLPLIKIISTSITLGSGEVGGVFAPGLVIGTFTGLDMGLLFHSLYPALTPSVAPFVVVSSLAMFGAASNAPLAVMVMLLEMTSNYQILPEAVIASAIAYLMTTWRFTVFKAQRINKRHARHE</sequence>
<keyword evidence="9" id="KW-0407">Ion channel</keyword>
<feature type="transmembrane region" description="Helical" evidence="10">
    <location>
        <begin position="26"/>
        <end position="48"/>
    </location>
</feature>
<feature type="transmembrane region" description="Helical" evidence="10">
    <location>
        <begin position="84"/>
        <end position="101"/>
    </location>
</feature>
<protein>
    <submittedName>
        <fullName evidence="11">Chloride channel core</fullName>
    </submittedName>
</protein>
<dbReference type="PRINTS" id="PR00762">
    <property type="entry name" value="CLCHANNEL"/>
</dbReference>
<evidence type="ECO:0000256" key="10">
    <source>
        <dbReference type="SAM" id="Phobius"/>
    </source>
</evidence>
<evidence type="ECO:0000256" key="5">
    <source>
        <dbReference type="ARBA" id="ARBA00023065"/>
    </source>
</evidence>
<keyword evidence="2" id="KW-0813">Transport</keyword>
<dbReference type="KEGG" id="vmo:VMUT_1459"/>
<gene>
    <name evidence="11" type="ordered locus">VMUT_1459</name>
</gene>
<keyword evidence="4 10" id="KW-1133">Transmembrane helix</keyword>
<dbReference type="CDD" id="cd00400">
    <property type="entry name" value="Voltage_gated_ClC"/>
    <property type="match status" value="1"/>
</dbReference>
<keyword evidence="8" id="KW-0868">Chloride</keyword>
<dbReference type="InterPro" id="IPR050368">
    <property type="entry name" value="ClC-type_chloride_channel"/>
</dbReference>
<feature type="transmembrane region" description="Helical" evidence="10">
    <location>
        <begin position="393"/>
        <end position="419"/>
    </location>
</feature>
<feature type="transmembrane region" description="Helical" evidence="10">
    <location>
        <begin position="178"/>
        <end position="204"/>
    </location>
</feature>
<name>F0QT75_VULM7</name>
<accession>F0QT75</accession>
<keyword evidence="7" id="KW-0869">Chloride channel</keyword>
<evidence type="ECO:0000313" key="12">
    <source>
        <dbReference type="Proteomes" id="UP000007485"/>
    </source>
</evidence>
<dbReference type="AlphaFoldDB" id="F0QT75"/>
<keyword evidence="6 10" id="KW-0472">Membrane</keyword>